<evidence type="ECO:0008006" key="7">
    <source>
        <dbReference type="Google" id="ProtNLM"/>
    </source>
</evidence>
<dbReference type="GO" id="GO:0005762">
    <property type="term" value="C:mitochondrial large ribosomal subunit"/>
    <property type="evidence" value="ECO:0007669"/>
    <property type="project" value="TreeGrafter"/>
</dbReference>
<accession>A0AAE1FRM0</accession>
<sequence length="576" mass="66902">MSVYSGGRCLQVLRSQKCPTKHLRQYNKSAVGVSEYTDTPQYPPILDKSKRATWQRRKDTWHHNINNLATVEQKMVELNMPKYYGYWSLRFKDVQPNILGDDFCRYATRTHIHEEEGGGGGLPMGYYDDVRPQAETLVPLVVDKVEQLIDLNFSSNKIHRGDKPVRATRRHQTENFLIGLHRVIAGTLGSVPHIEDSMLDLRPRVEAFWFLGGIPPDSMLKKTKKNFTDTKEYENDPIDRPIQGTSSPVLGLRVTDGLPEVVPWDDPLATSATLPESVLDPRAYGYKFGKKHATTVTGFWPGERQEHTQLWLHNQDFLHSYKLEFGEEAARDGLRQKMLVASFTQALAHATYLGFGPVTELTYPLVQQSAISDGQHWNLSVYQLNTSTLHSHLAQDNPRNNILWLSEEEKLFEAVEDGGVKGLNTSLLATIIAMYLKKGVPRENPTPYLAPEKRLHQHPACEEYRENFLSFFHDVLSNRPRARLDPEMYLWEKIYKVDFKTRPFESPKRFFEDHYNKMDPGKRRLDDYPLRYIPKPIRKNKYVKFRPRVHSEHLYIYDDHFLVKRHYPDDEKDKSH</sequence>
<evidence type="ECO:0000256" key="1">
    <source>
        <dbReference type="ARBA" id="ARBA00004173"/>
    </source>
</evidence>
<keyword evidence="2" id="KW-0689">Ribosomal protein</keyword>
<dbReference type="AlphaFoldDB" id="A0AAE1FRM0"/>
<dbReference type="EMBL" id="JAWQEG010001545">
    <property type="protein sequence ID" value="KAK3878561.1"/>
    <property type="molecule type" value="Genomic_DNA"/>
</dbReference>
<dbReference type="InterPro" id="IPR010793">
    <property type="entry name" value="Ribosomal_mL37/mL65"/>
</dbReference>
<keyword evidence="3" id="KW-0496">Mitochondrion</keyword>
<dbReference type="PANTHER" id="PTHR13014:SF3">
    <property type="entry name" value="LARGE RIBOSOMAL SUBUNIT PROTEIN ML65"/>
    <property type="match status" value="1"/>
</dbReference>
<dbReference type="GO" id="GO:0006412">
    <property type="term" value="P:translation"/>
    <property type="evidence" value="ECO:0007669"/>
    <property type="project" value="InterPro"/>
</dbReference>
<organism evidence="5 6">
    <name type="scientific">Petrolisthes cinctipes</name>
    <name type="common">Flat porcelain crab</name>
    <dbReference type="NCBI Taxonomy" id="88211"/>
    <lineage>
        <taxon>Eukaryota</taxon>
        <taxon>Metazoa</taxon>
        <taxon>Ecdysozoa</taxon>
        <taxon>Arthropoda</taxon>
        <taxon>Crustacea</taxon>
        <taxon>Multicrustacea</taxon>
        <taxon>Malacostraca</taxon>
        <taxon>Eumalacostraca</taxon>
        <taxon>Eucarida</taxon>
        <taxon>Decapoda</taxon>
        <taxon>Pleocyemata</taxon>
        <taxon>Anomura</taxon>
        <taxon>Galatheoidea</taxon>
        <taxon>Porcellanidae</taxon>
        <taxon>Petrolisthes</taxon>
    </lineage>
</organism>
<keyword evidence="6" id="KW-1185">Reference proteome</keyword>
<comment type="subcellular location">
    <subcellularLocation>
        <location evidence="1">Mitochondrion</location>
    </subcellularLocation>
</comment>
<dbReference type="InterPro" id="IPR039982">
    <property type="entry name" value="Ribosomal_mL65"/>
</dbReference>
<evidence type="ECO:0000256" key="2">
    <source>
        <dbReference type="ARBA" id="ARBA00022980"/>
    </source>
</evidence>
<dbReference type="Pfam" id="PF07147">
    <property type="entry name" value="PDCD9"/>
    <property type="match status" value="1"/>
</dbReference>
<comment type="caution">
    <text evidence="5">The sequence shown here is derived from an EMBL/GenBank/DDBJ whole genome shotgun (WGS) entry which is preliminary data.</text>
</comment>
<evidence type="ECO:0000313" key="6">
    <source>
        <dbReference type="Proteomes" id="UP001286313"/>
    </source>
</evidence>
<keyword evidence="4" id="KW-0687">Ribonucleoprotein</keyword>
<evidence type="ECO:0000256" key="4">
    <source>
        <dbReference type="ARBA" id="ARBA00023274"/>
    </source>
</evidence>
<gene>
    <name evidence="5" type="ORF">Pcinc_016815</name>
</gene>
<evidence type="ECO:0000256" key="3">
    <source>
        <dbReference type="ARBA" id="ARBA00023128"/>
    </source>
</evidence>
<name>A0AAE1FRM0_PETCI</name>
<proteinExistence type="predicted"/>
<dbReference type="Proteomes" id="UP001286313">
    <property type="component" value="Unassembled WGS sequence"/>
</dbReference>
<dbReference type="PANTHER" id="PTHR13014">
    <property type="entry name" value="MITOCHONDRIAL 28S RIBOSOMAL PROTEIN S30/P52 PRO-APOTOTIC PROTEIN"/>
    <property type="match status" value="1"/>
</dbReference>
<dbReference type="GO" id="GO:0003735">
    <property type="term" value="F:structural constituent of ribosome"/>
    <property type="evidence" value="ECO:0007669"/>
    <property type="project" value="InterPro"/>
</dbReference>
<evidence type="ECO:0000313" key="5">
    <source>
        <dbReference type="EMBL" id="KAK3878561.1"/>
    </source>
</evidence>
<protein>
    <recommendedName>
        <fullName evidence="7">Mitochondrial ribosomal protein L37</fullName>
    </recommendedName>
</protein>
<reference evidence="5" key="1">
    <citation type="submission" date="2023-10" db="EMBL/GenBank/DDBJ databases">
        <title>Genome assemblies of two species of porcelain crab, Petrolisthes cinctipes and Petrolisthes manimaculis (Anomura: Porcellanidae).</title>
        <authorList>
            <person name="Angst P."/>
        </authorList>
    </citation>
    <scope>NUCLEOTIDE SEQUENCE</scope>
    <source>
        <strain evidence="5">PB745_01</strain>
        <tissue evidence="5">Gill</tissue>
    </source>
</reference>